<comment type="caution">
    <text evidence="1">The sequence shown here is derived from an EMBL/GenBank/DDBJ whole genome shotgun (WGS) entry which is preliminary data.</text>
</comment>
<evidence type="ECO:0000313" key="1">
    <source>
        <dbReference type="EMBL" id="KKI51973.1"/>
    </source>
</evidence>
<dbReference type="AlphaFoldDB" id="A0A0M2NIH2"/>
<evidence type="ECO:0000313" key="2">
    <source>
        <dbReference type="Proteomes" id="UP000034076"/>
    </source>
</evidence>
<protein>
    <submittedName>
        <fullName evidence="1">Uncharacterized protein</fullName>
    </submittedName>
</protein>
<dbReference type="Proteomes" id="UP000034076">
    <property type="component" value="Unassembled WGS sequence"/>
</dbReference>
<sequence length="46" mass="5044">MRIILIRIFSNQPKGAGEACSGKKTFKKAAKSLTTGRSDDIILKHL</sequence>
<accession>A0A0M2NIH2</accession>
<reference evidence="1 2" key="1">
    <citation type="submission" date="2015-04" db="EMBL/GenBank/DDBJ databases">
        <title>Draft genome sequence of bacteremic isolate Catabacter hongkongensis type strain HKU16T.</title>
        <authorList>
            <person name="Lau S.K."/>
            <person name="Teng J.L."/>
            <person name="Huang Y."/>
            <person name="Curreem S.O."/>
            <person name="Tsui S.K."/>
            <person name="Woo P.C."/>
        </authorList>
    </citation>
    <scope>NUCLEOTIDE SEQUENCE [LARGE SCALE GENOMIC DNA]</scope>
    <source>
        <strain evidence="1 2">HKU16</strain>
    </source>
</reference>
<name>A0A0M2NIH2_9FIRM</name>
<keyword evidence="2" id="KW-1185">Reference proteome</keyword>
<dbReference type="STRING" id="270498.CHK_0490"/>
<proteinExistence type="predicted"/>
<dbReference type="EMBL" id="LAYJ01000047">
    <property type="protein sequence ID" value="KKI51973.1"/>
    <property type="molecule type" value="Genomic_DNA"/>
</dbReference>
<gene>
    <name evidence="1" type="ORF">CHK_0490</name>
</gene>
<organism evidence="1 2">
    <name type="scientific">Christensenella hongkongensis</name>
    <dbReference type="NCBI Taxonomy" id="270498"/>
    <lineage>
        <taxon>Bacteria</taxon>
        <taxon>Bacillati</taxon>
        <taxon>Bacillota</taxon>
        <taxon>Clostridia</taxon>
        <taxon>Christensenellales</taxon>
        <taxon>Christensenellaceae</taxon>
        <taxon>Christensenella</taxon>
    </lineage>
</organism>